<dbReference type="Pfam" id="PF06629">
    <property type="entry name" value="MipA"/>
    <property type="match status" value="1"/>
</dbReference>
<gene>
    <name evidence="7" type="ORF">LXT13_19580</name>
</gene>
<comment type="similarity">
    <text evidence="2">Belongs to the MipA/OmpV family.</text>
</comment>
<dbReference type="PANTHER" id="PTHR38776:SF1">
    <property type="entry name" value="MLTA-INTERACTING PROTEIN-RELATED"/>
    <property type="match status" value="1"/>
</dbReference>
<dbReference type="EMBL" id="JAJTWU010000008">
    <property type="protein sequence ID" value="MCE4556603.1"/>
    <property type="molecule type" value="Genomic_DNA"/>
</dbReference>
<evidence type="ECO:0000313" key="7">
    <source>
        <dbReference type="EMBL" id="MCE4556603.1"/>
    </source>
</evidence>
<dbReference type="PANTHER" id="PTHR38776">
    <property type="entry name" value="MLTA-INTERACTING PROTEIN-RELATED"/>
    <property type="match status" value="1"/>
</dbReference>
<name>A0ABS8Y0X9_9BURK</name>
<evidence type="ECO:0000256" key="4">
    <source>
        <dbReference type="ARBA" id="ARBA00023136"/>
    </source>
</evidence>
<comment type="caution">
    <text evidence="7">The sequence shown here is derived from an EMBL/GenBank/DDBJ whole genome shotgun (WGS) entry which is preliminary data.</text>
</comment>
<comment type="subcellular location">
    <subcellularLocation>
        <location evidence="1">Cell outer membrane</location>
    </subcellularLocation>
</comment>
<evidence type="ECO:0000256" key="2">
    <source>
        <dbReference type="ARBA" id="ARBA00005722"/>
    </source>
</evidence>
<proteinExistence type="inferred from homology"/>
<feature type="chain" id="PRO_5046545462" evidence="6">
    <location>
        <begin position="20"/>
        <end position="272"/>
    </location>
</feature>
<evidence type="ECO:0000256" key="6">
    <source>
        <dbReference type="SAM" id="SignalP"/>
    </source>
</evidence>
<keyword evidence="5" id="KW-0998">Cell outer membrane</keyword>
<evidence type="ECO:0000313" key="8">
    <source>
        <dbReference type="Proteomes" id="UP001200741"/>
    </source>
</evidence>
<keyword evidence="8" id="KW-1185">Reference proteome</keyword>
<accession>A0ABS8Y0X9</accession>
<evidence type="ECO:0000256" key="5">
    <source>
        <dbReference type="ARBA" id="ARBA00023237"/>
    </source>
</evidence>
<feature type="signal peptide" evidence="6">
    <location>
        <begin position="1"/>
        <end position="19"/>
    </location>
</feature>
<dbReference type="Proteomes" id="UP001200741">
    <property type="component" value="Unassembled WGS sequence"/>
</dbReference>
<dbReference type="RefSeq" id="WP_233373650.1">
    <property type="nucleotide sequence ID" value="NZ_JAJTWU010000008.1"/>
</dbReference>
<protein>
    <submittedName>
        <fullName evidence="7">MipA/OmpV family protein</fullName>
    </submittedName>
</protein>
<evidence type="ECO:0000256" key="3">
    <source>
        <dbReference type="ARBA" id="ARBA00022729"/>
    </source>
</evidence>
<keyword evidence="4" id="KW-0472">Membrane</keyword>
<dbReference type="InterPro" id="IPR010583">
    <property type="entry name" value="MipA"/>
</dbReference>
<evidence type="ECO:0000256" key="1">
    <source>
        <dbReference type="ARBA" id="ARBA00004442"/>
    </source>
</evidence>
<reference evidence="7 8" key="1">
    <citation type="submission" date="2021-12" db="EMBL/GenBank/DDBJ databases">
        <title>Genome seq of P8.</title>
        <authorList>
            <person name="Seo T."/>
        </authorList>
    </citation>
    <scope>NUCLEOTIDE SEQUENCE [LARGE SCALE GENOMIC DNA]</scope>
    <source>
        <strain evidence="7 8">P8</strain>
    </source>
</reference>
<keyword evidence="3 6" id="KW-0732">Signal</keyword>
<organism evidence="7 8">
    <name type="scientific">Pelomonas cellulosilytica</name>
    <dbReference type="NCBI Taxonomy" id="2906762"/>
    <lineage>
        <taxon>Bacteria</taxon>
        <taxon>Pseudomonadati</taxon>
        <taxon>Pseudomonadota</taxon>
        <taxon>Betaproteobacteria</taxon>
        <taxon>Burkholderiales</taxon>
        <taxon>Sphaerotilaceae</taxon>
        <taxon>Roseateles</taxon>
    </lineage>
</organism>
<sequence>MKAIAHLSSVGGLAIIAFAAMVAFPPEVTATELSPTESSLTLGAGIGVVPDYLGSNKNKAVPMLLLDYQHRNGLFASTQRGIGWAGEHGVFHYSFAVNGRAERTDQDHRSLDFKTGSSELLGMGRVKASVVGQGTFTVRLGDSASVHMAVEAPLTQRDNGRTVQFGGDYTVWRSARNSIALNGSLDLGDRKYMQTYFGVTQAQSLASGYANYTPAAGLYKANLSLGWTHRVDTHWRVVTVAGAERLLSDAGDSPLARRKTAPQAGVLVSYSY</sequence>